<dbReference type="EMBL" id="CAADRA010005149">
    <property type="protein sequence ID" value="VFT86004.1"/>
    <property type="molecule type" value="Genomic_DNA"/>
</dbReference>
<dbReference type="EMBL" id="VJMH01005128">
    <property type="protein sequence ID" value="KAF0700307.1"/>
    <property type="molecule type" value="Genomic_DNA"/>
</dbReference>
<comment type="similarity">
    <text evidence="3">Belongs to the DRC10 family.</text>
</comment>
<gene>
    <name evidence="13" type="primary">Aste57867_9120</name>
    <name evidence="12" type="ORF">As57867_009084</name>
    <name evidence="13" type="ORF">ASTE57867_9120</name>
</gene>
<evidence type="ECO:0000256" key="9">
    <source>
        <dbReference type="ARBA" id="ARBA00023273"/>
    </source>
</evidence>
<accession>A0A485KM68</accession>
<dbReference type="AlphaFoldDB" id="A0A485KM68"/>
<comment type="function">
    <text evidence="1">Component of the nexin-dynein regulatory complex (N-DRC), a key regulator of ciliary/flagellar motility which maintains the alignment and integrity of the distal axoneme and regulates microtubule sliding in motile axonemes.</text>
</comment>
<organism evidence="13 14">
    <name type="scientific">Aphanomyces stellatus</name>
    <dbReference type="NCBI Taxonomy" id="120398"/>
    <lineage>
        <taxon>Eukaryota</taxon>
        <taxon>Sar</taxon>
        <taxon>Stramenopiles</taxon>
        <taxon>Oomycota</taxon>
        <taxon>Saprolegniomycetes</taxon>
        <taxon>Saprolegniales</taxon>
        <taxon>Verrucalvaceae</taxon>
        <taxon>Aphanomyces</taxon>
    </lineage>
</organism>
<dbReference type="PROSITE" id="PS50096">
    <property type="entry name" value="IQ"/>
    <property type="match status" value="1"/>
</dbReference>
<feature type="coiled-coil region" evidence="10">
    <location>
        <begin position="167"/>
        <end position="194"/>
    </location>
</feature>
<keyword evidence="10" id="KW-0175">Coiled coil</keyword>
<name>A0A485KM68_9STRA</name>
<dbReference type="Proteomes" id="UP000332933">
    <property type="component" value="Unassembled WGS sequence"/>
</dbReference>
<evidence type="ECO:0000256" key="4">
    <source>
        <dbReference type="ARBA" id="ARBA00021752"/>
    </source>
</evidence>
<comment type="subcellular location">
    <subcellularLocation>
        <location evidence="2">Cytoplasm</location>
        <location evidence="2">Cytoskeleton</location>
        <location evidence="2">Flagellum axoneme</location>
    </subcellularLocation>
</comment>
<evidence type="ECO:0000313" key="14">
    <source>
        <dbReference type="Proteomes" id="UP000332933"/>
    </source>
</evidence>
<evidence type="ECO:0000256" key="8">
    <source>
        <dbReference type="ARBA" id="ARBA00023212"/>
    </source>
</evidence>
<dbReference type="PANTHER" id="PTHR31598">
    <property type="entry name" value="IQ DOMAIN-CONTAINING PROTEIN D"/>
    <property type="match status" value="1"/>
</dbReference>
<reference evidence="12" key="2">
    <citation type="submission" date="2019-06" db="EMBL/GenBank/DDBJ databases">
        <title>Genomics analysis of Aphanomyces spp. identifies a new class of oomycete effector associated with host adaptation.</title>
        <authorList>
            <person name="Gaulin E."/>
        </authorList>
    </citation>
    <scope>NUCLEOTIDE SEQUENCE</scope>
    <source>
        <strain evidence="12">CBS 578.67</strain>
    </source>
</reference>
<evidence type="ECO:0000256" key="1">
    <source>
        <dbReference type="ARBA" id="ARBA00003029"/>
    </source>
</evidence>
<feature type="region of interest" description="Disordered" evidence="11">
    <location>
        <begin position="255"/>
        <end position="276"/>
    </location>
</feature>
<keyword evidence="9" id="KW-0966">Cell projection</keyword>
<proteinExistence type="inferred from homology"/>
<dbReference type="InterPro" id="IPR042815">
    <property type="entry name" value="DRC10"/>
</dbReference>
<evidence type="ECO:0000256" key="2">
    <source>
        <dbReference type="ARBA" id="ARBA00004611"/>
    </source>
</evidence>
<evidence type="ECO:0000313" key="12">
    <source>
        <dbReference type="EMBL" id="KAF0700307.1"/>
    </source>
</evidence>
<keyword evidence="7" id="KW-0969">Cilium</keyword>
<evidence type="ECO:0000256" key="6">
    <source>
        <dbReference type="ARBA" id="ARBA00022846"/>
    </source>
</evidence>
<reference evidence="13 14" key="1">
    <citation type="submission" date="2019-03" db="EMBL/GenBank/DDBJ databases">
        <authorList>
            <person name="Gaulin E."/>
            <person name="Dumas B."/>
        </authorList>
    </citation>
    <scope>NUCLEOTIDE SEQUENCE [LARGE SCALE GENOMIC DNA]</scope>
    <source>
        <strain evidence="13">CBS 568.67</strain>
    </source>
</reference>
<keyword evidence="8" id="KW-0206">Cytoskeleton</keyword>
<evidence type="ECO:0000256" key="11">
    <source>
        <dbReference type="SAM" id="MobiDB-lite"/>
    </source>
</evidence>
<feature type="region of interest" description="Disordered" evidence="11">
    <location>
        <begin position="376"/>
        <end position="397"/>
    </location>
</feature>
<evidence type="ECO:0000256" key="5">
    <source>
        <dbReference type="ARBA" id="ARBA00022490"/>
    </source>
</evidence>
<keyword evidence="6" id="KW-0282">Flagellum</keyword>
<protein>
    <recommendedName>
        <fullName evidence="4">Dynein regulatory complex protein 10</fullName>
    </recommendedName>
</protein>
<evidence type="ECO:0000256" key="7">
    <source>
        <dbReference type="ARBA" id="ARBA00023069"/>
    </source>
</evidence>
<dbReference type="PANTHER" id="PTHR31598:SF1">
    <property type="entry name" value="DYNEIN REGULATORY COMPLEX PROTEIN 10"/>
    <property type="match status" value="1"/>
</dbReference>
<evidence type="ECO:0000256" key="3">
    <source>
        <dbReference type="ARBA" id="ARBA00009071"/>
    </source>
</evidence>
<evidence type="ECO:0000256" key="10">
    <source>
        <dbReference type="SAM" id="Coils"/>
    </source>
</evidence>
<keyword evidence="5" id="KW-0963">Cytoplasm</keyword>
<evidence type="ECO:0000313" key="13">
    <source>
        <dbReference type="EMBL" id="VFT86004.1"/>
    </source>
</evidence>
<sequence length="397" mass="44673">MSKFTGAESTRLLSLLTDAVEKLSLLSHVPSLSEEPDANSVAVVAQTQLLQHLDGDPAALLTTQFAQEEVLLRATNGGRLDLLHDGEPELAFEHVKTLTRSLCRCFRYDATAFGVLTVERPHSGHHHLNGGASGLASLSGYFAAVRDRVGDTLSTSVEQDEAQRQLMGEMEIRIREAENDYKQMTLDVRAQRELRDTDVRRNAHKIHALTNELHDIEQGAEQAATLIDQESKQAEFALLNGYEDKMTEGKDETDRWVAGGNKHRDEHHVQEEGHRKRKLKAAVEVGNQIEQYDKDMAAVQTQIDAVRAALRVEVAEVHRLADIFVRLDENYRLAAVDHKRWDDETMARLAKEEAFIRRVSHIQAVFRGYLHRKRMALAKSKKKKKKGGKKGGAKKKK</sequence>
<keyword evidence="14" id="KW-1185">Reference proteome</keyword>
<feature type="compositionally biased region" description="Basic and acidic residues" evidence="11">
    <location>
        <begin position="262"/>
        <end position="274"/>
    </location>
</feature>
<dbReference type="OrthoDB" id="536093at2759"/>